<protein>
    <submittedName>
        <fullName evidence="2">Uncharacterized protein</fullName>
    </submittedName>
</protein>
<evidence type="ECO:0000313" key="2">
    <source>
        <dbReference type="WBParaSite" id="jg20578"/>
    </source>
</evidence>
<keyword evidence="1" id="KW-1185">Reference proteome</keyword>
<dbReference type="WBParaSite" id="jg20578">
    <property type="protein sequence ID" value="jg20578"/>
    <property type="gene ID" value="jg20578"/>
</dbReference>
<accession>A0A915DJ37</accession>
<dbReference type="AlphaFoldDB" id="A0A915DJ37"/>
<dbReference type="Proteomes" id="UP000887574">
    <property type="component" value="Unplaced"/>
</dbReference>
<proteinExistence type="predicted"/>
<evidence type="ECO:0000313" key="1">
    <source>
        <dbReference type="Proteomes" id="UP000887574"/>
    </source>
</evidence>
<sequence length="90" mass="10556">MQPLIQQTKKRGPNKEWTTLVVCKYKEDADEWLAETNAFGFNQVYCCDHSSKNRPGISNARQICESVIEKISLHYRWHSFKRLENPITKA</sequence>
<name>A0A915DJ37_9BILA</name>
<reference evidence="2" key="1">
    <citation type="submission" date="2022-11" db="UniProtKB">
        <authorList>
            <consortium name="WormBaseParasite"/>
        </authorList>
    </citation>
    <scope>IDENTIFICATION</scope>
</reference>
<organism evidence="1 2">
    <name type="scientific">Ditylenchus dipsaci</name>
    <dbReference type="NCBI Taxonomy" id="166011"/>
    <lineage>
        <taxon>Eukaryota</taxon>
        <taxon>Metazoa</taxon>
        <taxon>Ecdysozoa</taxon>
        <taxon>Nematoda</taxon>
        <taxon>Chromadorea</taxon>
        <taxon>Rhabditida</taxon>
        <taxon>Tylenchina</taxon>
        <taxon>Tylenchomorpha</taxon>
        <taxon>Sphaerularioidea</taxon>
        <taxon>Anguinidae</taxon>
        <taxon>Anguininae</taxon>
        <taxon>Ditylenchus</taxon>
    </lineage>
</organism>